<evidence type="ECO:0000256" key="3">
    <source>
        <dbReference type="ARBA" id="ARBA00022679"/>
    </source>
</evidence>
<name>A0A6C0CMU9_9ZZZZ</name>
<dbReference type="Pfam" id="PF03291">
    <property type="entry name" value="mRNA_G-N7_MeTrfase"/>
    <property type="match status" value="1"/>
</dbReference>
<dbReference type="EMBL" id="MN739464">
    <property type="protein sequence ID" value="QHT06116.1"/>
    <property type="molecule type" value="Genomic_DNA"/>
</dbReference>
<organism evidence="8">
    <name type="scientific">viral metagenome</name>
    <dbReference type="NCBI Taxonomy" id="1070528"/>
    <lineage>
        <taxon>unclassified sequences</taxon>
        <taxon>metagenomes</taxon>
        <taxon>organismal metagenomes</taxon>
    </lineage>
</organism>
<feature type="domain" description="MRNA cap 0 methyltransferase" evidence="7">
    <location>
        <begin position="762"/>
        <end position="1090"/>
    </location>
</feature>
<dbReference type="InterPro" id="IPR004971">
    <property type="entry name" value="mRNA_G-N7_MeTrfase_dom"/>
</dbReference>
<sequence length="1139" mass="133317">MINKYMSSKQITPKKQFEKYIETYLNQQKDKAYIPDELEIRFGTNYKNKITKIQFNNVMKKLNSLGWEVKTQEGDYHLNIQSFYLSEDLGKYVQSNIRVEVWNLPNIQHYCETNDLKSLLNKFGALNFIIKTRKKHNENILKPIDFKNFEFRVNYKVEKKLKPSFELVENLVEDWKNNKKIFRLLKRFTFTHRKYPFKFDLSIVRSSTYGRVDGKFGMIPEYSIDKSNVFGNAETYELELEFKPKHNNIITQHTEIEKQIEISSKLIFEGVKMALSGLQETNYPISVEEKQYVLTEYLKTIRGEKELKNARDRFNKLIINTSDFVGPSSVSLTMNNIVKEKEQSMNNSIHNNYLVTEKADGIRKLLFIAKNKKVYLIDMNMNVQFTGGVCTNQKLSGTILDGEHILHDKEKNYINLFAAFDIYFKGNKDLREYPFVKTDTLVYVNKKMDRTVFRYNELDALAKEFKMESITKNSSNVIEIAIKEFYGNVNIFDGCKTLLQEMKDDLIEYETDGLIFHPINKSVGIETLGLPGGKTIPPKKTTWMSSYKWKPPEFNTIDFLITTKKDENGRDLIKNKFNEGTNLSEGFDHYRYKTLVCRVGFDERYHGYINPFEDIIQDNIPEYSYDNRNNYKPVPFHPTNPEPNYPVYLTNIKIERNNNIDYLLTENKEESFEDEMIVEFRFDKNAEKGWQWIPIRVRHDKTAQYRAGKKNYGNNYTTAQGVWESIHNPITEEMLITGENIPDEIIDDNVYYNKSGKRDVTYLEPLRDFHNKYVKKKLIQNVSKKGNTLIDMSVGKGGDLSKWIKSRLSFVFGIDFSQDNIENRINGACARYLNDKKKTRIMPDAIFLTGDSSKNIRSGEAAKGGERSEKIMKAIFGNGPKDEKQIGFGVYKKYGIGEEGFDIVSNQFSIHYFFKDIFTINNFVRNVSECCKVGGHFIGTTYNGEKIYNKLEQISNKESINIMEGEKKLWEITKRYDNLSDGFKDDISCLGLQIDVYQESINKVFPEYLVNFEYFTSLLEHYGFVLLNNDESNALGFNKSIGSFEDLYDNMEKETKQYKHSKKYYGKAGEMNINDKTISFLNNYFIYKKIRDVDTESVFNTQTKEVIKQPKKKNIKKLGKKIRISRKNLKKIKKKIQIK</sequence>
<dbReference type="GO" id="GO:0003723">
    <property type="term" value="F:RNA binding"/>
    <property type="evidence" value="ECO:0007669"/>
    <property type="project" value="UniProtKB-KW"/>
</dbReference>
<evidence type="ECO:0000256" key="6">
    <source>
        <dbReference type="ARBA" id="ARBA00023042"/>
    </source>
</evidence>
<dbReference type="SUPFAM" id="SSF50249">
    <property type="entry name" value="Nucleic acid-binding proteins"/>
    <property type="match status" value="1"/>
</dbReference>
<evidence type="ECO:0000256" key="4">
    <source>
        <dbReference type="ARBA" id="ARBA00022691"/>
    </source>
</evidence>
<dbReference type="GO" id="GO:0005634">
    <property type="term" value="C:nucleus"/>
    <property type="evidence" value="ECO:0007669"/>
    <property type="project" value="TreeGrafter"/>
</dbReference>
<dbReference type="PROSITE" id="PS51562">
    <property type="entry name" value="RNA_CAP0_MT"/>
    <property type="match status" value="1"/>
</dbReference>
<dbReference type="InterPro" id="IPR039753">
    <property type="entry name" value="RG7MT1"/>
</dbReference>
<evidence type="ECO:0000256" key="1">
    <source>
        <dbReference type="ARBA" id="ARBA00022603"/>
    </source>
</evidence>
<dbReference type="InterPro" id="IPR013846">
    <property type="entry name" value="mRNA_cap_enzyme_C"/>
</dbReference>
<dbReference type="InterPro" id="IPR001339">
    <property type="entry name" value="mRNA_cap_enzyme_adenylation"/>
</dbReference>
<dbReference type="PANTHER" id="PTHR12189">
    <property type="entry name" value="MRNA GUANINE-7- METHYLTRANSFERASE"/>
    <property type="match status" value="1"/>
</dbReference>
<dbReference type="GO" id="GO:0004482">
    <property type="term" value="F:mRNA 5'-cap (guanine-N7-)-methyltransferase activity"/>
    <property type="evidence" value="ECO:0007669"/>
    <property type="project" value="InterPro"/>
</dbReference>
<evidence type="ECO:0000256" key="5">
    <source>
        <dbReference type="ARBA" id="ARBA00022884"/>
    </source>
</evidence>
<evidence type="ECO:0000313" key="8">
    <source>
        <dbReference type="EMBL" id="QHT06116.1"/>
    </source>
</evidence>
<keyword evidence="3" id="KW-0808">Transferase</keyword>
<evidence type="ECO:0000256" key="2">
    <source>
        <dbReference type="ARBA" id="ARBA00022664"/>
    </source>
</evidence>
<dbReference type="Pfam" id="PF03919">
    <property type="entry name" value="mRNA_cap_C"/>
    <property type="match status" value="1"/>
</dbReference>
<dbReference type="AlphaFoldDB" id="A0A6C0CMU9"/>
<dbReference type="InterPro" id="IPR012340">
    <property type="entry name" value="NA-bd_OB-fold"/>
</dbReference>
<protein>
    <recommendedName>
        <fullName evidence="7">mRNA cap 0 methyltransferase domain-containing protein</fullName>
    </recommendedName>
</protein>
<dbReference type="Gene3D" id="3.30.470.30">
    <property type="entry name" value="DNA ligase/mRNA capping enzyme"/>
    <property type="match status" value="1"/>
</dbReference>
<keyword evidence="1" id="KW-0489">Methyltransferase</keyword>
<dbReference type="Gene3D" id="3.40.50.150">
    <property type="entry name" value="Vaccinia Virus protein VP39"/>
    <property type="match status" value="1"/>
</dbReference>
<dbReference type="SUPFAM" id="SSF56091">
    <property type="entry name" value="DNA ligase/mRNA capping enzyme, catalytic domain"/>
    <property type="match status" value="1"/>
</dbReference>
<evidence type="ECO:0000259" key="7">
    <source>
        <dbReference type="PROSITE" id="PS51562"/>
    </source>
</evidence>
<keyword evidence="6" id="KW-0506">mRNA capping</keyword>
<accession>A0A6C0CMU9</accession>
<dbReference type="Pfam" id="PF01331">
    <property type="entry name" value="mRNA_cap_enzyme"/>
    <property type="match status" value="1"/>
</dbReference>
<dbReference type="Gene3D" id="2.40.50.140">
    <property type="entry name" value="Nucleic acid-binding proteins"/>
    <property type="match status" value="1"/>
</dbReference>
<keyword evidence="5" id="KW-0694">RNA-binding</keyword>
<dbReference type="InterPro" id="IPR029063">
    <property type="entry name" value="SAM-dependent_MTases_sf"/>
</dbReference>
<keyword evidence="4" id="KW-0949">S-adenosyl-L-methionine</keyword>
<dbReference type="PANTHER" id="PTHR12189:SF2">
    <property type="entry name" value="MRNA CAP GUANINE-N7 METHYLTRANSFERASE"/>
    <property type="match status" value="1"/>
</dbReference>
<keyword evidence="2" id="KW-0507">mRNA processing</keyword>
<dbReference type="GO" id="GO:0004484">
    <property type="term" value="F:mRNA guanylyltransferase activity"/>
    <property type="evidence" value="ECO:0007669"/>
    <property type="project" value="InterPro"/>
</dbReference>
<reference evidence="8" key="1">
    <citation type="journal article" date="2020" name="Nature">
        <title>Giant virus diversity and host interactions through global metagenomics.</title>
        <authorList>
            <person name="Schulz F."/>
            <person name="Roux S."/>
            <person name="Paez-Espino D."/>
            <person name="Jungbluth S."/>
            <person name="Walsh D.A."/>
            <person name="Denef V.J."/>
            <person name="McMahon K.D."/>
            <person name="Konstantinidis K.T."/>
            <person name="Eloe-Fadrosh E.A."/>
            <person name="Kyrpides N.C."/>
            <person name="Woyke T."/>
        </authorList>
    </citation>
    <scope>NUCLEOTIDE SEQUENCE</scope>
    <source>
        <strain evidence="8">GVMAG-M-3300021425-14</strain>
    </source>
</reference>
<proteinExistence type="predicted"/>
<dbReference type="GO" id="GO:0005524">
    <property type="term" value="F:ATP binding"/>
    <property type="evidence" value="ECO:0007669"/>
    <property type="project" value="InterPro"/>
</dbReference>
<dbReference type="SUPFAM" id="SSF53335">
    <property type="entry name" value="S-adenosyl-L-methionine-dependent methyltransferases"/>
    <property type="match status" value="1"/>
</dbReference>